<accession>A0AAJ5HX13</accession>
<dbReference type="RefSeq" id="WP_256381987.1">
    <property type="nucleotide sequence ID" value="NZ_CP101700.1"/>
</dbReference>
<protein>
    <submittedName>
        <fullName evidence="2">DUF4055 domain-containing protein</fullName>
    </submittedName>
</protein>
<gene>
    <name evidence="2" type="ORF">NOV18_08600</name>
</gene>
<evidence type="ECO:0000259" key="1">
    <source>
        <dbReference type="Pfam" id="PF13264"/>
    </source>
</evidence>
<reference evidence="2" key="1">
    <citation type="submission" date="2022-07" db="EMBL/GenBank/DDBJ databases">
        <title>Complete genome of MD9.</title>
        <authorList>
            <person name="Cao G."/>
        </authorList>
    </citation>
    <scope>NUCLEOTIDE SEQUENCE</scope>
    <source>
        <strain evidence="2">MD9</strain>
    </source>
</reference>
<name>A0AAJ5HX13_9PSED</name>
<proteinExistence type="predicted"/>
<evidence type="ECO:0000313" key="2">
    <source>
        <dbReference type="EMBL" id="UUC20524.1"/>
    </source>
</evidence>
<sequence length="436" mass="48226">MSVSTRTLRCQKYYDDREIIRAVRGGTQALRSAGTKYLPKEPGESSESYKRRLGRSLLTNYTDKCVKNLSSKPFTRAIVVKSERFQELADDYTKAVDGKRTSLTGLSSTVFEDALWNGSGFIAVDCSVQGGRPYAYHLSGDHILGYRLDEDDRLTEIRIQEKAIVADGEWGEKEVTRVRVFKRVEESVTWSLYEEDGTAVVLDQPFALKEIPVVPVHSSAVVASGELFAHPPLKDLAYMNVLHYQESSDQSNILRVARVPVLFASGLTNDSPIAIGAETAIKGDPGSDLKYVEHSGNAIGAGRDALKDLEAKMQSYGSDMLENNGPVETATGRSLRAGETNNRVAMIALNLASAIERVLGWIAYFNKVAEPDFQVDIHTEYGINSSAEELQALANARTMGDLSQEDYLQELKRRGLLRNDFNVSDNRDRLATELVA</sequence>
<evidence type="ECO:0000313" key="3">
    <source>
        <dbReference type="Proteomes" id="UP001058744"/>
    </source>
</evidence>
<dbReference type="Pfam" id="PF13264">
    <property type="entry name" value="DUF4055"/>
    <property type="match status" value="1"/>
</dbReference>
<organism evidence="2 3">
    <name type="scientific">Pseudomonas asiatica</name>
    <dbReference type="NCBI Taxonomy" id="2219225"/>
    <lineage>
        <taxon>Bacteria</taxon>
        <taxon>Pseudomonadati</taxon>
        <taxon>Pseudomonadota</taxon>
        <taxon>Gammaproteobacteria</taxon>
        <taxon>Pseudomonadales</taxon>
        <taxon>Pseudomonadaceae</taxon>
        <taxon>Pseudomonas</taxon>
    </lineage>
</organism>
<dbReference type="InterPro" id="IPR025129">
    <property type="entry name" value="DUF4055"/>
</dbReference>
<dbReference type="AlphaFoldDB" id="A0AAJ5HX13"/>
<feature type="domain" description="DUF4055" evidence="1">
    <location>
        <begin position="232"/>
        <end position="365"/>
    </location>
</feature>
<dbReference type="EMBL" id="CP101700">
    <property type="protein sequence ID" value="UUC20524.1"/>
    <property type="molecule type" value="Genomic_DNA"/>
</dbReference>
<dbReference type="Proteomes" id="UP001058744">
    <property type="component" value="Chromosome"/>
</dbReference>